<dbReference type="FunFam" id="1.10.472.10:FF:000001">
    <property type="entry name" value="G2/mitotic-specific cyclin"/>
    <property type="match status" value="1"/>
</dbReference>
<accession>A0A813DCZ1</accession>
<evidence type="ECO:0000256" key="6">
    <source>
        <dbReference type="SAM" id="Phobius"/>
    </source>
</evidence>
<keyword evidence="6" id="KW-1133">Transmembrane helix</keyword>
<dbReference type="InterPro" id="IPR039361">
    <property type="entry name" value="Cyclin"/>
</dbReference>
<feature type="domain" description="Cyclin-like" evidence="7">
    <location>
        <begin position="197"/>
        <end position="281"/>
    </location>
</feature>
<dbReference type="GO" id="GO:0051301">
    <property type="term" value="P:cell division"/>
    <property type="evidence" value="ECO:0007669"/>
    <property type="project" value="UniProtKB-KW"/>
</dbReference>
<evidence type="ECO:0000256" key="2">
    <source>
        <dbReference type="ARBA" id="ARBA00023127"/>
    </source>
</evidence>
<proteinExistence type="inferred from homology"/>
<dbReference type="InterPro" id="IPR048258">
    <property type="entry name" value="Cyclins_cyclin-box"/>
</dbReference>
<evidence type="ECO:0000256" key="4">
    <source>
        <dbReference type="RuleBase" id="RU000383"/>
    </source>
</evidence>
<feature type="non-terminal residue" evidence="9">
    <location>
        <position position="410"/>
    </location>
</feature>
<keyword evidence="10" id="KW-1185">Reference proteome</keyword>
<dbReference type="GO" id="GO:0044772">
    <property type="term" value="P:mitotic cell cycle phase transition"/>
    <property type="evidence" value="ECO:0007669"/>
    <property type="project" value="InterPro"/>
</dbReference>
<dbReference type="GO" id="GO:0016538">
    <property type="term" value="F:cyclin-dependent protein serine/threonine kinase regulator activity"/>
    <property type="evidence" value="ECO:0007669"/>
    <property type="project" value="InterPro"/>
</dbReference>
<dbReference type="InterPro" id="IPR006671">
    <property type="entry name" value="Cyclin_N"/>
</dbReference>
<dbReference type="InterPro" id="IPR036915">
    <property type="entry name" value="Cyclin-like_sf"/>
</dbReference>
<sequence>AARANAALAEARNPQRPRGAGDLEVDEEDPPEAASPKTSSTRSAEDGQEVRINLLEKRCATLQKRLRTHEAAALASSTVAMPSSRGWELKVAAAFGPKAAAVAVRFHGNVYGLLRSFTERLLKSEPWLWLFYAHLLVLYTIAAYCYVQTAPDAASFRSARATSDFLGGGSSRSARALWQRAEMQTDINGKMRSILVDWLVEVHMKYRLRHETLFLAVNLIDRYLAVQPVTRRRLQLVGVVAMFLAAKFEEIDPPRVKDFVYITDSSYTKEDILTLECTMLAAIGFNIVVPTATHFLHYLQKANHCDSAHSELASYLLELSLVDLRMIRHAPSRLVSAALMLSNELLGRPIAWPAAMALQSRHEEQALRGCAEELRAHLHAAPDSSLQAVRKKYLLPQHHSVASSPQAAAA</sequence>
<dbReference type="SMART" id="SM00385">
    <property type="entry name" value="CYCLIN"/>
    <property type="match status" value="2"/>
</dbReference>
<dbReference type="InterPro" id="IPR013763">
    <property type="entry name" value="Cyclin-like_dom"/>
</dbReference>
<dbReference type="CDD" id="cd20507">
    <property type="entry name" value="CYCLIN_CCNB1-like_rpt1"/>
    <property type="match status" value="1"/>
</dbReference>
<dbReference type="Proteomes" id="UP000654075">
    <property type="component" value="Unassembled WGS sequence"/>
</dbReference>
<evidence type="ECO:0000256" key="5">
    <source>
        <dbReference type="SAM" id="MobiDB-lite"/>
    </source>
</evidence>
<dbReference type="AlphaFoldDB" id="A0A813DCZ1"/>
<evidence type="ECO:0008006" key="11">
    <source>
        <dbReference type="Google" id="ProtNLM"/>
    </source>
</evidence>
<evidence type="ECO:0000259" key="7">
    <source>
        <dbReference type="SMART" id="SM00385"/>
    </source>
</evidence>
<feature type="transmembrane region" description="Helical" evidence="6">
    <location>
        <begin position="127"/>
        <end position="147"/>
    </location>
</feature>
<gene>
    <name evidence="9" type="ORF">PGLA1383_LOCUS2412</name>
</gene>
<evidence type="ECO:0000259" key="8">
    <source>
        <dbReference type="SMART" id="SM01332"/>
    </source>
</evidence>
<dbReference type="Pfam" id="PF02984">
    <property type="entry name" value="Cyclin_C"/>
    <property type="match status" value="1"/>
</dbReference>
<dbReference type="Pfam" id="PF00134">
    <property type="entry name" value="Cyclin_N"/>
    <property type="match status" value="1"/>
</dbReference>
<name>A0A813DCZ1_POLGL</name>
<comment type="similarity">
    <text evidence="4">Belongs to the cyclin family.</text>
</comment>
<feature type="domain" description="Cyclin C-terminal" evidence="8">
    <location>
        <begin position="290"/>
        <end position="407"/>
    </location>
</feature>
<dbReference type="OrthoDB" id="5590282at2759"/>
<dbReference type="SUPFAM" id="SSF47954">
    <property type="entry name" value="Cyclin-like"/>
    <property type="match status" value="2"/>
</dbReference>
<protein>
    <recommendedName>
        <fullName evidence="11">G2/mitotic-specific cyclin-B3</fullName>
    </recommendedName>
</protein>
<keyword evidence="2 4" id="KW-0195">Cyclin</keyword>
<keyword evidence="1" id="KW-0132">Cell division</keyword>
<keyword evidence="6" id="KW-0812">Transmembrane</keyword>
<dbReference type="PROSITE" id="PS00292">
    <property type="entry name" value="CYCLINS"/>
    <property type="match status" value="1"/>
</dbReference>
<keyword evidence="3" id="KW-0131">Cell cycle</keyword>
<keyword evidence="6" id="KW-0472">Membrane</keyword>
<evidence type="ECO:0000256" key="1">
    <source>
        <dbReference type="ARBA" id="ARBA00022618"/>
    </source>
</evidence>
<reference evidence="9" key="1">
    <citation type="submission" date="2021-02" db="EMBL/GenBank/DDBJ databases">
        <authorList>
            <person name="Dougan E. K."/>
            <person name="Rhodes N."/>
            <person name="Thang M."/>
            <person name="Chan C."/>
        </authorList>
    </citation>
    <scope>NUCLEOTIDE SEQUENCE</scope>
</reference>
<dbReference type="Gene3D" id="1.10.472.10">
    <property type="entry name" value="Cyclin-like"/>
    <property type="match status" value="2"/>
</dbReference>
<comment type="caution">
    <text evidence="9">The sequence shown here is derived from an EMBL/GenBank/DDBJ whole genome shotgun (WGS) entry which is preliminary data.</text>
</comment>
<dbReference type="SMART" id="SM01332">
    <property type="entry name" value="Cyclin_C"/>
    <property type="match status" value="1"/>
</dbReference>
<feature type="domain" description="Cyclin-like" evidence="7">
    <location>
        <begin position="294"/>
        <end position="376"/>
    </location>
</feature>
<dbReference type="EMBL" id="CAJNNV010000740">
    <property type="protein sequence ID" value="CAE8583446.1"/>
    <property type="molecule type" value="Genomic_DNA"/>
</dbReference>
<dbReference type="PANTHER" id="PTHR10177">
    <property type="entry name" value="CYCLINS"/>
    <property type="match status" value="1"/>
</dbReference>
<feature type="compositionally biased region" description="Low complexity" evidence="5">
    <location>
        <begin position="1"/>
        <end position="12"/>
    </location>
</feature>
<organism evidence="9 10">
    <name type="scientific">Polarella glacialis</name>
    <name type="common">Dinoflagellate</name>
    <dbReference type="NCBI Taxonomy" id="89957"/>
    <lineage>
        <taxon>Eukaryota</taxon>
        <taxon>Sar</taxon>
        <taxon>Alveolata</taxon>
        <taxon>Dinophyceae</taxon>
        <taxon>Suessiales</taxon>
        <taxon>Suessiaceae</taxon>
        <taxon>Polarella</taxon>
    </lineage>
</organism>
<evidence type="ECO:0000313" key="9">
    <source>
        <dbReference type="EMBL" id="CAE8583446.1"/>
    </source>
</evidence>
<dbReference type="InterPro" id="IPR004367">
    <property type="entry name" value="Cyclin_C-dom"/>
</dbReference>
<evidence type="ECO:0000256" key="3">
    <source>
        <dbReference type="ARBA" id="ARBA00023306"/>
    </source>
</evidence>
<evidence type="ECO:0000313" key="10">
    <source>
        <dbReference type="Proteomes" id="UP000654075"/>
    </source>
</evidence>
<feature type="region of interest" description="Disordered" evidence="5">
    <location>
        <begin position="1"/>
        <end position="47"/>
    </location>
</feature>